<dbReference type="SUPFAM" id="SSF52540">
    <property type="entry name" value="P-loop containing nucleoside triphosphate hydrolases"/>
    <property type="match status" value="1"/>
</dbReference>
<protein>
    <submittedName>
        <fullName evidence="11">P-loop containing nucleoside triphosphate hydrolase protein</fullName>
    </submittedName>
</protein>
<feature type="domain" description="ABC transporter" evidence="10">
    <location>
        <begin position="119"/>
        <end position="358"/>
    </location>
</feature>
<evidence type="ECO:0000256" key="8">
    <source>
        <dbReference type="ARBA" id="ARBA00023136"/>
    </source>
</evidence>
<dbReference type="Gene3D" id="1.20.1560.10">
    <property type="entry name" value="ABC transporter type 1, transmembrane domain"/>
    <property type="match status" value="1"/>
</dbReference>
<accession>A0A4P9XIL3</accession>
<dbReference type="InterPro" id="IPR027417">
    <property type="entry name" value="P-loop_NTPase"/>
</dbReference>
<keyword evidence="3 9" id="KW-0812">Transmembrane</keyword>
<dbReference type="Gene3D" id="3.40.50.300">
    <property type="entry name" value="P-loop containing nucleotide triphosphate hydrolases"/>
    <property type="match status" value="1"/>
</dbReference>
<sequence>MVENTAHIDAMNRPWYLLLTANQWLFCRIDWVSAIATLGCCVILLLQRDVVSAGAAGFALVYALAFADNVGWAIRNFSRIEIVMNGIERIREYTEIEQEAPAIIEDSRPPVEWPQHGAIHVERLSVQYTPNASPTLQNLSLDVQPGERIGIVGRSGAGKSTLSAALFRFLEASSGRIIIDGIDISTIGLYDLRSRLAIIPQDPGLFSGTVRSNLDPFGENHDADIWDALRRCHLVEQDMWADHITNIKSLDMPVADHGSNFSHGQRQLLAMARALLRHSKVIIMDEATASIDFETDAKIQKTIRESFRDSTLLCIAHRLRTVIDCDRVLVLDAGRLVEYDKPSALILRRNGTFRRLCERSGEFDVLLSMAQDAACRFVD</sequence>
<evidence type="ECO:0000259" key="10">
    <source>
        <dbReference type="PROSITE" id="PS50893"/>
    </source>
</evidence>
<organism evidence="11 12">
    <name type="scientific">Thamnocephalis sphaerospora</name>
    <dbReference type="NCBI Taxonomy" id="78915"/>
    <lineage>
        <taxon>Eukaryota</taxon>
        <taxon>Fungi</taxon>
        <taxon>Fungi incertae sedis</taxon>
        <taxon>Zoopagomycota</taxon>
        <taxon>Zoopagomycotina</taxon>
        <taxon>Zoopagomycetes</taxon>
        <taxon>Zoopagales</taxon>
        <taxon>Sigmoideomycetaceae</taxon>
        <taxon>Thamnocephalis</taxon>
    </lineage>
</organism>
<comment type="subcellular location">
    <subcellularLocation>
        <location evidence="1">Membrane</location>
        <topology evidence="1">Multi-pass membrane protein</topology>
    </subcellularLocation>
</comment>
<gene>
    <name evidence="11" type="ORF">THASP1DRAFT_20084</name>
</gene>
<dbReference type="PROSITE" id="PS50893">
    <property type="entry name" value="ABC_TRANSPORTER_2"/>
    <property type="match status" value="1"/>
</dbReference>
<dbReference type="AlphaFoldDB" id="A0A4P9XIL3"/>
<proteinExistence type="predicted"/>
<dbReference type="SUPFAM" id="SSF90123">
    <property type="entry name" value="ABC transporter transmembrane region"/>
    <property type="match status" value="1"/>
</dbReference>
<dbReference type="InterPro" id="IPR036640">
    <property type="entry name" value="ABC1_TM_sf"/>
</dbReference>
<evidence type="ECO:0000256" key="9">
    <source>
        <dbReference type="SAM" id="Phobius"/>
    </source>
</evidence>
<dbReference type="InterPro" id="IPR003593">
    <property type="entry name" value="AAA+_ATPase"/>
</dbReference>
<evidence type="ECO:0000256" key="7">
    <source>
        <dbReference type="ARBA" id="ARBA00022989"/>
    </source>
</evidence>
<keyword evidence="4" id="KW-0677">Repeat</keyword>
<name>A0A4P9XIL3_9FUNG</name>
<dbReference type="Pfam" id="PF00005">
    <property type="entry name" value="ABC_tran"/>
    <property type="match status" value="1"/>
</dbReference>
<keyword evidence="6" id="KW-0067">ATP-binding</keyword>
<dbReference type="GO" id="GO:0016887">
    <property type="term" value="F:ATP hydrolysis activity"/>
    <property type="evidence" value="ECO:0007669"/>
    <property type="project" value="InterPro"/>
</dbReference>
<keyword evidence="11" id="KW-0378">Hydrolase</keyword>
<dbReference type="GO" id="GO:0000329">
    <property type="term" value="C:fungal-type vacuole membrane"/>
    <property type="evidence" value="ECO:0007669"/>
    <property type="project" value="TreeGrafter"/>
</dbReference>
<evidence type="ECO:0000256" key="3">
    <source>
        <dbReference type="ARBA" id="ARBA00022692"/>
    </source>
</evidence>
<evidence type="ECO:0000256" key="5">
    <source>
        <dbReference type="ARBA" id="ARBA00022741"/>
    </source>
</evidence>
<evidence type="ECO:0000256" key="6">
    <source>
        <dbReference type="ARBA" id="ARBA00022840"/>
    </source>
</evidence>
<evidence type="ECO:0000313" key="11">
    <source>
        <dbReference type="EMBL" id="RKP05201.1"/>
    </source>
</evidence>
<dbReference type="InterPro" id="IPR050173">
    <property type="entry name" value="ABC_transporter_C-like"/>
</dbReference>
<keyword evidence="5" id="KW-0547">Nucleotide-binding</keyword>
<dbReference type="GO" id="GO:0042626">
    <property type="term" value="F:ATPase-coupled transmembrane transporter activity"/>
    <property type="evidence" value="ECO:0007669"/>
    <property type="project" value="TreeGrafter"/>
</dbReference>
<dbReference type="InterPro" id="IPR017871">
    <property type="entry name" value="ABC_transporter-like_CS"/>
</dbReference>
<feature type="transmembrane region" description="Helical" evidence="9">
    <location>
        <begin position="53"/>
        <end position="74"/>
    </location>
</feature>
<keyword evidence="8 9" id="KW-0472">Membrane</keyword>
<dbReference type="STRING" id="78915.A0A4P9XIL3"/>
<dbReference type="OrthoDB" id="6500128at2759"/>
<evidence type="ECO:0000256" key="2">
    <source>
        <dbReference type="ARBA" id="ARBA00022448"/>
    </source>
</evidence>
<feature type="transmembrane region" description="Helical" evidence="9">
    <location>
        <begin position="23"/>
        <end position="46"/>
    </location>
</feature>
<dbReference type="PANTHER" id="PTHR24223">
    <property type="entry name" value="ATP-BINDING CASSETTE SUB-FAMILY C"/>
    <property type="match status" value="1"/>
</dbReference>
<keyword evidence="7 9" id="KW-1133">Transmembrane helix</keyword>
<dbReference type="EMBL" id="KZ993221">
    <property type="protein sequence ID" value="RKP05201.1"/>
    <property type="molecule type" value="Genomic_DNA"/>
</dbReference>
<reference evidence="12" key="1">
    <citation type="journal article" date="2018" name="Nat. Microbiol.">
        <title>Leveraging single-cell genomics to expand the fungal tree of life.</title>
        <authorList>
            <person name="Ahrendt S.R."/>
            <person name="Quandt C.A."/>
            <person name="Ciobanu D."/>
            <person name="Clum A."/>
            <person name="Salamov A."/>
            <person name="Andreopoulos B."/>
            <person name="Cheng J.F."/>
            <person name="Woyke T."/>
            <person name="Pelin A."/>
            <person name="Henrissat B."/>
            <person name="Reynolds N.K."/>
            <person name="Benny G.L."/>
            <person name="Smith M.E."/>
            <person name="James T.Y."/>
            <person name="Grigoriev I.V."/>
        </authorList>
    </citation>
    <scope>NUCLEOTIDE SEQUENCE [LARGE SCALE GENOMIC DNA]</scope>
    <source>
        <strain evidence="12">RSA 1356</strain>
    </source>
</reference>
<dbReference type="Proteomes" id="UP000271241">
    <property type="component" value="Unassembled WGS sequence"/>
</dbReference>
<dbReference type="SMART" id="SM00382">
    <property type="entry name" value="AAA"/>
    <property type="match status" value="1"/>
</dbReference>
<dbReference type="PANTHER" id="PTHR24223:SF353">
    <property type="entry name" value="ABC TRANSPORTER ATP-BINDING PROTEIN_PERMEASE VMR1-RELATED"/>
    <property type="match status" value="1"/>
</dbReference>
<evidence type="ECO:0000256" key="4">
    <source>
        <dbReference type="ARBA" id="ARBA00022737"/>
    </source>
</evidence>
<dbReference type="InterPro" id="IPR003439">
    <property type="entry name" value="ABC_transporter-like_ATP-bd"/>
</dbReference>
<evidence type="ECO:0000256" key="1">
    <source>
        <dbReference type="ARBA" id="ARBA00004141"/>
    </source>
</evidence>
<keyword evidence="2" id="KW-0813">Transport</keyword>
<dbReference type="CDD" id="cd03244">
    <property type="entry name" value="ABCC_MRP_domain2"/>
    <property type="match status" value="1"/>
</dbReference>
<dbReference type="PROSITE" id="PS00211">
    <property type="entry name" value="ABC_TRANSPORTER_1"/>
    <property type="match status" value="1"/>
</dbReference>
<evidence type="ECO:0000313" key="12">
    <source>
        <dbReference type="Proteomes" id="UP000271241"/>
    </source>
</evidence>
<keyword evidence="12" id="KW-1185">Reference proteome</keyword>
<dbReference type="FunFam" id="3.40.50.300:FF:000565">
    <property type="entry name" value="ABC bile acid transporter"/>
    <property type="match status" value="1"/>
</dbReference>
<dbReference type="GO" id="GO:0005524">
    <property type="term" value="F:ATP binding"/>
    <property type="evidence" value="ECO:0007669"/>
    <property type="project" value="UniProtKB-KW"/>
</dbReference>